<dbReference type="Proteomes" id="UP000322110">
    <property type="component" value="Unassembled WGS sequence"/>
</dbReference>
<dbReference type="EMBL" id="VUKA01000002">
    <property type="protein sequence ID" value="KAA2214105.1"/>
    <property type="molecule type" value="Genomic_DNA"/>
</dbReference>
<dbReference type="OrthoDB" id="9779763at2"/>
<keyword evidence="2" id="KW-0413">Isomerase</keyword>
<dbReference type="Gene3D" id="3.10.310.10">
    <property type="entry name" value="Diaminopimelate Epimerase, Chain A, domain 1"/>
    <property type="match status" value="2"/>
</dbReference>
<evidence type="ECO:0000256" key="2">
    <source>
        <dbReference type="ARBA" id="ARBA00023235"/>
    </source>
</evidence>
<dbReference type="GO" id="GO:0016853">
    <property type="term" value="F:isomerase activity"/>
    <property type="evidence" value="ECO:0007669"/>
    <property type="project" value="UniProtKB-KW"/>
</dbReference>
<comment type="caution">
    <text evidence="3">The sequence shown here is derived from an EMBL/GenBank/DDBJ whole genome shotgun (WGS) entry which is preliminary data.</text>
</comment>
<dbReference type="RefSeq" id="WP_149811759.1">
    <property type="nucleotide sequence ID" value="NZ_VUKA01000002.1"/>
</dbReference>
<accession>A0A5B2TJF6</accession>
<sequence>MIQRSLPAVFMRGGTSKALMLHARDLPADRAAWTPIFTAAMGTPDPYGRQLDGMGGGVSSLSKVCILAPSERRDADIDYTFAQVLIKEVRVDYKGNCGNMSSAVGPFAVDEGLLRAEGDSATVRIFNTNTQKIIHATFPIENGRARYDGDLAIPGVGGTGAPIRLDFVQPGGATTGKLLPSGAERDMLEVPGFGPLEVSLVDAANAAVFVRARDIGLTGLELPDQLEANQAMLDLLQAIRLQAAVRMGIAPDVEAARGITSVPYIGFVSPPAEGRTLSGETVRAEEVDLVARVLSNGQPHRALPLTVSLCTAVAARISGTVVAEALSPAAGEGALRIGMPSGVLTVGADVAREDGAWVARAGSFYRTARRLFDGRVWVPGAAMAPLNTAA</sequence>
<dbReference type="AlphaFoldDB" id="A0A5B2TJF6"/>
<evidence type="ECO:0000313" key="4">
    <source>
        <dbReference type="Proteomes" id="UP000322110"/>
    </source>
</evidence>
<dbReference type="SUPFAM" id="SSF54506">
    <property type="entry name" value="Diaminopimelate epimerase-like"/>
    <property type="match status" value="2"/>
</dbReference>
<evidence type="ECO:0000256" key="1">
    <source>
        <dbReference type="ARBA" id="ARBA00007673"/>
    </source>
</evidence>
<name>A0A5B2TJF6_9PROT</name>
<keyword evidence="4" id="KW-1185">Reference proteome</keyword>
<dbReference type="Pfam" id="PF04303">
    <property type="entry name" value="PrpF"/>
    <property type="match status" value="1"/>
</dbReference>
<proteinExistence type="inferred from homology"/>
<reference evidence="3 4" key="1">
    <citation type="journal article" date="2015" name="Int. J. Syst. Evol. Microbiol.">
        <title>Roseomonas oryzae sp. nov., isolated from paddy rhizosphere soil.</title>
        <authorList>
            <person name="Ramaprasad E.V."/>
            <person name="Sasikala Ch."/>
            <person name="Ramana Ch.V."/>
        </authorList>
    </citation>
    <scope>NUCLEOTIDE SEQUENCE [LARGE SCALE GENOMIC DNA]</scope>
    <source>
        <strain evidence="3 4">KCTC 42542</strain>
    </source>
</reference>
<organism evidence="3 4">
    <name type="scientific">Teichococcus oryzae</name>
    <dbReference type="NCBI Taxonomy" id="1608942"/>
    <lineage>
        <taxon>Bacteria</taxon>
        <taxon>Pseudomonadati</taxon>
        <taxon>Pseudomonadota</taxon>
        <taxon>Alphaproteobacteria</taxon>
        <taxon>Acetobacterales</taxon>
        <taxon>Roseomonadaceae</taxon>
        <taxon>Roseomonas</taxon>
    </lineage>
</organism>
<protein>
    <submittedName>
        <fullName evidence="3">PrpF family protein</fullName>
    </submittedName>
</protein>
<dbReference type="PANTHER" id="PTHR43709:SF2">
    <property type="entry name" value="DUF453 DOMAIN PROTEIN (AFU_ORTHOLOGUE AFUA_6G00360)"/>
    <property type="match status" value="1"/>
</dbReference>
<evidence type="ECO:0000313" key="3">
    <source>
        <dbReference type="EMBL" id="KAA2214105.1"/>
    </source>
</evidence>
<dbReference type="PANTHER" id="PTHR43709">
    <property type="entry name" value="ACONITATE ISOMERASE-RELATED"/>
    <property type="match status" value="1"/>
</dbReference>
<gene>
    <name evidence="3" type="ORF">F0Q34_08715</name>
</gene>
<dbReference type="InterPro" id="IPR007400">
    <property type="entry name" value="PrpF-like"/>
</dbReference>
<comment type="similarity">
    <text evidence="1">Belongs to the PrpF family.</text>
</comment>